<dbReference type="AlphaFoldDB" id="A0AAN6SLC1"/>
<dbReference type="GO" id="GO:0005506">
    <property type="term" value="F:iron ion binding"/>
    <property type="evidence" value="ECO:0007669"/>
    <property type="project" value="InterPro"/>
</dbReference>
<keyword evidence="6" id="KW-0560">Oxidoreductase</keyword>
<keyword evidence="7" id="KW-0472">Membrane</keyword>
<dbReference type="PANTHER" id="PTHR24305:SF152">
    <property type="entry name" value="P450, PUTATIVE (EUROFUNG)-RELATED"/>
    <property type="match status" value="1"/>
</dbReference>
<protein>
    <submittedName>
        <fullName evidence="8">Cytochrome P450</fullName>
    </submittedName>
</protein>
<keyword evidence="6" id="KW-0503">Monooxygenase</keyword>
<proteinExistence type="inferred from homology"/>
<keyword evidence="9" id="KW-1185">Reference proteome</keyword>
<dbReference type="InterPro" id="IPR017972">
    <property type="entry name" value="Cyt_P450_CS"/>
</dbReference>
<evidence type="ECO:0000256" key="2">
    <source>
        <dbReference type="ARBA" id="ARBA00022617"/>
    </source>
</evidence>
<keyword evidence="7" id="KW-1133">Transmembrane helix</keyword>
<accession>A0AAN6SLC1</accession>
<dbReference type="PANTHER" id="PTHR24305">
    <property type="entry name" value="CYTOCHROME P450"/>
    <property type="match status" value="1"/>
</dbReference>
<dbReference type="GO" id="GO:0016705">
    <property type="term" value="F:oxidoreductase activity, acting on paired donors, with incorporation or reduction of molecular oxygen"/>
    <property type="evidence" value="ECO:0007669"/>
    <property type="project" value="InterPro"/>
</dbReference>
<dbReference type="EMBL" id="MU854590">
    <property type="protein sequence ID" value="KAK4032621.1"/>
    <property type="molecule type" value="Genomic_DNA"/>
</dbReference>
<dbReference type="GO" id="GO:0020037">
    <property type="term" value="F:heme binding"/>
    <property type="evidence" value="ECO:0007669"/>
    <property type="project" value="InterPro"/>
</dbReference>
<keyword evidence="3 5" id="KW-0479">Metal-binding</keyword>
<dbReference type="SUPFAM" id="SSF48264">
    <property type="entry name" value="Cytochrome P450"/>
    <property type="match status" value="1"/>
</dbReference>
<feature type="transmembrane region" description="Helical" evidence="7">
    <location>
        <begin position="20"/>
        <end position="43"/>
    </location>
</feature>
<evidence type="ECO:0000256" key="7">
    <source>
        <dbReference type="SAM" id="Phobius"/>
    </source>
</evidence>
<dbReference type="CDD" id="cd11062">
    <property type="entry name" value="CYP58-like"/>
    <property type="match status" value="1"/>
</dbReference>
<comment type="cofactor">
    <cofactor evidence="1 5">
        <name>heme</name>
        <dbReference type="ChEBI" id="CHEBI:30413"/>
    </cofactor>
</comment>
<organism evidence="8 9">
    <name type="scientific">Parachaetomium inaequale</name>
    <dbReference type="NCBI Taxonomy" id="2588326"/>
    <lineage>
        <taxon>Eukaryota</taxon>
        <taxon>Fungi</taxon>
        <taxon>Dikarya</taxon>
        <taxon>Ascomycota</taxon>
        <taxon>Pezizomycotina</taxon>
        <taxon>Sordariomycetes</taxon>
        <taxon>Sordariomycetidae</taxon>
        <taxon>Sordariales</taxon>
        <taxon>Chaetomiaceae</taxon>
        <taxon>Parachaetomium</taxon>
    </lineage>
</organism>
<evidence type="ECO:0000313" key="8">
    <source>
        <dbReference type="EMBL" id="KAK4032621.1"/>
    </source>
</evidence>
<keyword evidence="2 5" id="KW-0349">Heme</keyword>
<dbReference type="GO" id="GO:0004497">
    <property type="term" value="F:monooxygenase activity"/>
    <property type="evidence" value="ECO:0007669"/>
    <property type="project" value="UniProtKB-KW"/>
</dbReference>
<dbReference type="InterPro" id="IPR050121">
    <property type="entry name" value="Cytochrome_P450_monoxygenase"/>
</dbReference>
<feature type="binding site" description="axial binding residue" evidence="5">
    <location>
        <position position="462"/>
    </location>
    <ligand>
        <name>heme</name>
        <dbReference type="ChEBI" id="CHEBI:30413"/>
    </ligand>
    <ligandPart>
        <name>Fe</name>
        <dbReference type="ChEBI" id="CHEBI:18248"/>
    </ligandPart>
</feature>
<dbReference type="PRINTS" id="PR00463">
    <property type="entry name" value="EP450I"/>
</dbReference>
<comment type="caution">
    <text evidence="8">The sequence shown here is derived from an EMBL/GenBank/DDBJ whole genome shotgun (WGS) entry which is preliminary data.</text>
</comment>
<evidence type="ECO:0000256" key="1">
    <source>
        <dbReference type="ARBA" id="ARBA00001971"/>
    </source>
</evidence>
<dbReference type="InterPro" id="IPR036396">
    <property type="entry name" value="Cyt_P450_sf"/>
</dbReference>
<evidence type="ECO:0000256" key="6">
    <source>
        <dbReference type="RuleBase" id="RU000461"/>
    </source>
</evidence>
<evidence type="ECO:0000256" key="5">
    <source>
        <dbReference type="PIRSR" id="PIRSR602401-1"/>
    </source>
</evidence>
<evidence type="ECO:0000256" key="3">
    <source>
        <dbReference type="ARBA" id="ARBA00022723"/>
    </source>
</evidence>
<keyword evidence="4 5" id="KW-0408">Iron</keyword>
<evidence type="ECO:0000256" key="4">
    <source>
        <dbReference type="ARBA" id="ARBA00023004"/>
    </source>
</evidence>
<comment type="similarity">
    <text evidence="6">Belongs to the cytochrome P450 family.</text>
</comment>
<sequence length="517" mass="58664">MLSTADISTLLQFKFKDQGLYALSTIVLGWLIYGAGLVFYRLYLHPLSKIPGPKLAAATYWYEFYQDVILDGNYIKEYPKLHAKYGPVVRAAPNRVHVSEPEFYDEIYNRKTAYLKDPNFALAGGISESLPMLIDPEIHRKRRKLVNPMFSPKYLDMVAPLALQVVKNALAKAVESNHAGKPLHIQRLYTGITVDIIMQICFDKQLHLIDSTEEEPPFLRTLRTFSEGFFLTKHFPILTTIAANLPNSLANTVVPGYAQFRRQCAAWIEDVKQRHSNGVFCAEDGRKTLFDLLLRPSDAEDPSDLPPLTPEILVDEAYAFCFAGTHTTSISLSLGTYYLMRDPARLRKLRDELKDVPKNADGLMEYRDLLSLPYLTACIKETLRLSSPVPGILPREVPAQGADCCGHYLAPGTIVSMSVRMVHDNAVVFPEPDKFIPERWLGPHAKDADKWLVVFSKGPRACIGMNLAWMELYLTLANFFSRLDMSLWKTDEYTTQWKDNGNVMLREYVKVMVDGLR</sequence>
<dbReference type="Proteomes" id="UP001303115">
    <property type="component" value="Unassembled WGS sequence"/>
</dbReference>
<dbReference type="InterPro" id="IPR001128">
    <property type="entry name" value="Cyt_P450"/>
</dbReference>
<dbReference type="Pfam" id="PF00067">
    <property type="entry name" value="p450"/>
    <property type="match status" value="1"/>
</dbReference>
<name>A0AAN6SLC1_9PEZI</name>
<dbReference type="Gene3D" id="1.10.630.10">
    <property type="entry name" value="Cytochrome P450"/>
    <property type="match status" value="1"/>
</dbReference>
<keyword evidence="7" id="KW-0812">Transmembrane</keyword>
<evidence type="ECO:0000313" key="9">
    <source>
        <dbReference type="Proteomes" id="UP001303115"/>
    </source>
</evidence>
<dbReference type="PRINTS" id="PR00385">
    <property type="entry name" value="P450"/>
</dbReference>
<reference evidence="9" key="1">
    <citation type="journal article" date="2023" name="Mol. Phylogenet. Evol.">
        <title>Genome-scale phylogeny and comparative genomics of the fungal order Sordariales.</title>
        <authorList>
            <person name="Hensen N."/>
            <person name="Bonometti L."/>
            <person name="Westerberg I."/>
            <person name="Brannstrom I.O."/>
            <person name="Guillou S."/>
            <person name="Cros-Aarteil S."/>
            <person name="Calhoun S."/>
            <person name="Haridas S."/>
            <person name="Kuo A."/>
            <person name="Mondo S."/>
            <person name="Pangilinan J."/>
            <person name="Riley R."/>
            <person name="LaButti K."/>
            <person name="Andreopoulos B."/>
            <person name="Lipzen A."/>
            <person name="Chen C."/>
            <person name="Yan M."/>
            <person name="Daum C."/>
            <person name="Ng V."/>
            <person name="Clum A."/>
            <person name="Steindorff A."/>
            <person name="Ohm R.A."/>
            <person name="Martin F."/>
            <person name="Silar P."/>
            <person name="Natvig D.O."/>
            <person name="Lalanne C."/>
            <person name="Gautier V."/>
            <person name="Ament-Velasquez S.L."/>
            <person name="Kruys A."/>
            <person name="Hutchinson M.I."/>
            <person name="Powell A.J."/>
            <person name="Barry K."/>
            <person name="Miller A.N."/>
            <person name="Grigoriev I.V."/>
            <person name="Debuchy R."/>
            <person name="Gladieux P."/>
            <person name="Hiltunen Thoren M."/>
            <person name="Johannesson H."/>
        </authorList>
    </citation>
    <scope>NUCLEOTIDE SEQUENCE [LARGE SCALE GENOMIC DNA]</scope>
    <source>
        <strain evidence="9">CBS 284.82</strain>
    </source>
</reference>
<dbReference type="InterPro" id="IPR002401">
    <property type="entry name" value="Cyt_P450_E_grp-I"/>
</dbReference>
<gene>
    <name evidence="8" type="ORF">C8A01DRAFT_20318</name>
</gene>
<dbReference type="PROSITE" id="PS00086">
    <property type="entry name" value="CYTOCHROME_P450"/>
    <property type="match status" value="1"/>
</dbReference>